<dbReference type="Gene3D" id="3.40.50.1820">
    <property type="entry name" value="alpha/beta hydrolase"/>
    <property type="match status" value="1"/>
</dbReference>
<sequence>MSDPTKIIKIYPTFDKSGNAIYDLYSYPKGSNIELQCQVYPTRVIPVFFIPGVMGSNLKAKEKMGDRVWRLDSLGGIALTWFGTSAEKRKKRLNPTKTEVDDGGKVDESDNEPFLLQTRRERGWGSVAYTSYAPFLAWLQEALNDFSAYGRGERHKLVGQDLAAEIGELALQEEEVKLSYSYLFPVFAVGYNWLESNAESARHIGEKITETINFYKRKGRQCEKVILVTHSMGGLVARHYSECLGGRDSVLGVVHGVMPATGAAATYRRMKAGTEYPEGNYISWAAAQVLGGDGGRMTAVLSQAPGPLQLLPSRDYGMRWLKILDGENVNFYPKEDPYAEIYLVRDKWWGLCDERLISPGSRRTQWELNNDWLTYTKMLNNKVKAFIENLSGKYHPNTHVFYSAASAHPAYGDVCWCAETPAIEGRMNQGRVRHAADAQVVWEGQTGVTRKVATPLGGEGWASGIRQTYRLLPPTEAGDGTVPLRSGRIPSGYLRSRFQVAVEHEPAYQDAKARLFTLRAIVKIAQAVKHTTQGDG</sequence>
<dbReference type="STRING" id="1109412.BN1221_00695"/>
<dbReference type="EMBL" id="CGIG01000001">
    <property type="protein sequence ID" value="CPR14288.1"/>
    <property type="molecule type" value="Genomic_DNA"/>
</dbReference>
<organism evidence="1 2">
    <name type="scientific">Brenneria goodwinii</name>
    <dbReference type="NCBI Taxonomy" id="1109412"/>
    <lineage>
        <taxon>Bacteria</taxon>
        <taxon>Pseudomonadati</taxon>
        <taxon>Pseudomonadota</taxon>
        <taxon>Gammaproteobacteria</taxon>
        <taxon>Enterobacterales</taxon>
        <taxon>Pectobacteriaceae</taxon>
        <taxon>Brenneria</taxon>
    </lineage>
</organism>
<reference evidence="2" key="1">
    <citation type="submission" date="2015-01" db="EMBL/GenBank/DDBJ databases">
        <authorList>
            <person name="Paterson Steve"/>
        </authorList>
    </citation>
    <scope>NUCLEOTIDE SEQUENCE [LARGE SCALE GENOMIC DNA]</scope>
    <source>
        <strain evidence="2">OBR1</strain>
    </source>
</reference>
<accession>A0A0G4JQX2</accession>
<evidence type="ECO:0000313" key="1">
    <source>
        <dbReference type="EMBL" id="CPR14288.1"/>
    </source>
</evidence>
<dbReference type="SUPFAM" id="SSF53474">
    <property type="entry name" value="alpha/beta-Hydrolases"/>
    <property type="match status" value="1"/>
</dbReference>
<proteinExistence type="predicted"/>
<protein>
    <recommendedName>
        <fullName evidence="3">PGAP1-like protein</fullName>
    </recommendedName>
</protein>
<name>A0A0G4JQX2_9GAMM</name>
<dbReference type="Proteomes" id="UP000044377">
    <property type="component" value="Unassembled WGS sequence"/>
</dbReference>
<evidence type="ECO:0008006" key="3">
    <source>
        <dbReference type="Google" id="ProtNLM"/>
    </source>
</evidence>
<keyword evidence="2" id="KW-1185">Reference proteome</keyword>
<dbReference type="RefSeq" id="WP_048636136.1">
    <property type="nucleotide sequence ID" value="NZ_CGIG01000001.1"/>
</dbReference>
<dbReference type="OrthoDB" id="9814331at2"/>
<dbReference type="PANTHER" id="PTHR11440">
    <property type="entry name" value="LECITHIN-CHOLESTEROL ACYLTRANSFERASE-RELATED"/>
    <property type="match status" value="1"/>
</dbReference>
<dbReference type="InterPro" id="IPR029058">
    <property type="entry name" value="AB_hydrolase_fold"/>
</dbReference>
<dbReference type="AlphaFoldDB" id="A0A0G4JQX2"/>
<evidence type="ECO:0000313" key="2">
    <source>
        <dbReference type="Proteomes" id="UP000044377"/>
    </source>
</evidence>
<gene>
    <name evidence="1" type="ORF">BN1221_00695</name>
</gene>